<gene>
    <name evidence="5" type="ORF">ENT87_07210</name>
</gene>
<evidence type="ECO:0000313" key="5">
    <source>
        <dbReference type="EMBL" id="HGN37316.1"/>
    </source>
</evidence>
<dbReference type="InterPro" id="IPR013563">
    <property type="entry name" value="Oligopep_ABC_C"/>
</dbReference>
<dbReference type="GO" id="GO:0005524">
    <property type="term" value="F:ATP binding"/>
    <property type="evidence" value="ECO:0007669"/>
    <property type="project" value="UniProtKB-KW"/>
</dbReference>
<organism evidence="5">
    <name type="scientific">Ignisphaera aggregans</name>
    <dbReference type="NCBI Taxonomy" id="334771"/>
    <lineage>
        <taxon>Archaea</taxon>
        <taxon>Thermoproteota</taxon>
        <taxon>Thermoprotei</taxon>
        <taxon>Desulfurococcales</taxon>
        <taxon>Desulfurococcaceae</taxon>
        <taxon>Ignisphaera</taxon>
    </lineage>
</organism>
<name>A0A7J3I965_9CREN</name>
<sequence>MNWVPQKCAGETLHFYIQALLIAIPAIDGYKPYKSIELKGEISENIPEKGCRLFNRCQFATNLCSREEPALMEIKSNHKVACRLLIKR</sequence>
<protein>
    <recommendedName>
        <fullName evidence="4">Oligopeptide/dipeptide ABC transporter C-terminal domain-containing protein</fullName>
    </recommendedName>
</protein>
<evidence type="ECO:0000256" key="3">
    <source>
        <dbReference type="ARBA" id="ARBA00022840"/>
    </source>
</evidence>
<dbReference type="InterPro" id="IPR027417">
    <property type="entry name" value="P-loop_NTPase"/>
</dbReference>
<dbReference type="GO" id="GO:0015833">
    <property type="term" value="P:peptide transport"/>
    <property type="evidence" value="ECO:0007669"/>
    <property type="project" value="InterPro"/>
</dbReference>
<keyword evidence="3" id="KW-0067">ATP-binding</keyword>
<dbReference type="AlphaFoldDB" id="A0A7J3I965"/>
<evidence type="ECO:0000259" key="4">
    <source>
        <dbReference type="Pfam" id="PF08352"/>
    </source>
</evidence>
<accession>A0A7J3I965</accession>
<keyword evidence="2" id="KW-0547">Nucleotide-binding</keyword>
<evidence type="ECO:0000256" key="2">
    <source>
        <dbReference type="ARBA" id="ARBA00022741"/>
    </source>
</evidence>
<dbReference type="EMBL" id="DTAI01000215">
    <property type="protein sequence ID" value="HGN37316.1"/>
    <property type="molecule type" value="Genomic_DNA"/>
</dbReference>
<evidence type="ECO:0000256" key="1">
    <source>
        <dbReference type="ARBA" id="ARBA00022448"/>
    </source>
</evidence>
<feature type="domain" description="Oligopeptide/dipeptide ABC transporter C-terminal" evidence="4">
    <location>
        <begin position="11"/>
        <end position="64"/>
    </location>
</feature>
<proteinExistence type="predicted"/>
<dbReference type="NCBIfam" id="TIGR01727">
    <property type="entry name" value="oligo_HPY"/>
    <property type="match status" value="1"/>
</dbReference>
<comment type="caution">
    <text evidence="5">The sequence shown here is derived from an EMBL/GenBank/DDBJ whole genome shotgun (WGS) entry which is preliminary data.</text>
</comment>
<dbReference type="Gene3D" id="3.40.50.300">
    <property type="entry name" value="P-loop containing nucleotide triphosphate hydrolases"/>
    <property type="match status" value="1"/>
</dbReference>
<reference evidence="5" key="1">
    <citation type="journal article" date="2020" name="mSystems">
        <title>Genome- and Community-Level Interaction Insights into Carbon Utilization and Element Cycling Functions of Hydrothermarchaeota in Hydrothermal Sediment.</title>
        <authorList>
            <person name="Zhou Z."/>
            <person name="Liu Y."/>
            <person name="Xu W."/>
            <person name="Pan J."/>
            <person name="Luo Z.H."/>
            <person name="Li M."/>
        </authorList>
    </citation>
    <scope>NUCLEOTIDE SEQUENCE [LARGE SCALE GENOMIC DNA]</scope>
    <source>
        <strain evidence="5">SpSt-618</strain>
    </source>
</reference>
<keyword evidence="1" id="KW-0813">Transport</keyword>
<dbReference type="Pfam" id="PF08352">
    <property type="entry name" value="oligo_HPY"/>
    <property type="match status" value="1"/>
</dbReference>